<accession>A0A0C3QJ77</accession>
<name>A0A0C3QJ77_9AGAM</name>
<feature type="domain" description="Ribonuclease H1 N-terminal" evidence="2">
    <location>
        <begin position="3"/>
        <end position="46"/>
    </location>
</feature>
<evidence type="ECO:0000256" key="1">
    <source>
        <dbReference type="SAM" id="MobiDB-lite"/>
    </source>
</evidence>
<evidence type="ECO:0000313" key="3">
    <source>
        <dbReference type="EMBL" id="KIO26169.1"/>
    </source>
</evidence>
<proteinExistence type="predicted"/>
<dbReference type="InterPro" id="IPR011320">
    <property type="entry name" value="RNase_H1_N"/>
</dbReference>
<dbReference type="InterPro" id="IPR037056">
    <property type="entry name" value="RNase_H1_N_sf"/>
</dbReference>
<feature type="compositionally biased region" description="Low complexity" evidence="1">
    <location>
        <begin position="149"/>
        <end position="168"/>
    </location>
</feature>
<dbReference type="SUPFAM" id="SSF55658">
    <property type="entry name" value="L9 N-domain-like"/>
    <property type="match status" value="1"/>
</dbReference>
<feature type="region of interest" description="Disordered" evidence="1">
    <location>
        <begin position="386"/>
        <end position="439"/>
    </location>
</feature>
<feature type="compositionally biased region" description="Polar residues" evidence="1">
    <location>
        <begin position="184"/>
        <end position="206"/>
    </location>
</feature>
<feature type="region of interest" description="Disordered" evidence="1">
    <location>
        <begin position="148"/>
        <end position="211"/>
    </location>
</feature>
<evidence type="ECO:0000259" key="2">
    <source>
        <dbReference type="Pfam" id="PF01693"/>
    </source>
</evidence>
<organism evidence="3 4">
    <name type="scientific">Tulasnella calospora MUT 4182</name>
    <dbReference type="NCBI Taxonomy" id="1051891"/>
    <lineage>
        <taxon>Eukaryota</taxon>
        <taxon>Fungi</taxon>
        <taxon>Dikarya</taxon>
        <taxon>Basidiomycota</taxon>
        <taxon>Agaricomycotina</taxon>
        <taxon>Agaricomycetes</taxon>
        <taxon>Cantharellales</taxon>
        <taxon>Tulasnellaceae</taxon>
        <taxon>Tulasnella</taxon>
    </lineage>
</organism>
<feature type="compositionally biased region" description="Low complexity" evidence="1">
    <location>
        <begin position="88"/>
        <end position="123"/>
    </location>
</feature>
<dbReference type="AlphaFoldDB" id="A0A0C3QJ77"/>
<dbReference type="HOGENOM" id="CLU_046034_0_0_1"/>
<reference evidence="3 4" key="1">
    <citation type="submission" date="2014-04" db="EMBL/GenBank/DDBJ databases">
        <authorList>
            <consortium name="DOE Joint Genome Institute"/>
            <person name="Kuo A."/>
            <person name="Girlanda M."/>
            <person name="Perotto S."/>
            <person name="Kohler A."/>
            <person name="Nagy L.G."/>
            <person name="Floudas D."/>
            <person name="Copeland A."/>
            <person name="Barry K.W."/>
            <person name="Cichocki N."/>
            <person name="Veneault-Fourrey C."/>
            <person name="LaButti K."/>
            <person name="Lindquist E.A."/>
            <person name="Lipzen A."/>
            <person name="Lundell T."/>
            <person name="Morin E."/>
            <person name="Murat C."/>
            <person name="Sun H."/>
            <person name="Tunlid A."/>
            <person name="Henrissat B."/>
            <person name="Grigoriev I.V."/>
            <person name="Hibbett D.S."/>
            <person name="Martin F."/>
            <person name="Nordberg H.P."/>
            <person name="Cantor M.N."/>
            <person name="Hua S.X."/>
        </authorList>
    </citation>
    <scope>NUCLEOTIDE SEQUENCE [LARGE SCALE GENOMIC DNA]</scope>
    <source>
        <strain evidence="3 4">MUT 4182</strain>
    </source>
</reference>
<feature type="compositionally biased region" description="Low complexity" evidence="1">
    <location>
        <begin position="252"/>
        <end position="262"/>
    </location>
</feature>
<dbReference type="Pfam" id="PF01693">
    <property type="entry name" value="Cauli_VI"/>
    <property type="match status" value="1"/>
</dbReference>
<dbReference type="OrthoDB" id="245563at2759"/>
<feature type="region of interest" description="Disordered" evidence="1">
    <location>
        <begin position="64"/>
        <end position="130"/>
    </location>
</feature>
<protein>
    <recommendedName>
        <fullName evidence="2">Ribonuclease H1 N-terminal domain-containing protein</fullName>
    </recommendedName>
</protein>
<feature type="compositionally biased region" description="Basic and acidic residues" evidence="1">
    <location>
        <begin position="174"/>
        <end position="183"/>
    </location>
</feature>
<dbReference type="InterPro" id="IPR009027">
    <property type="entry name" value="Ribosomal_bL9/RNase_H1_N"/>
</dbReference>
<feature type="region of interest" description="Disordered" evidence="1">
    <location>
        <begin position="240"/>
        <end position="264"/>
    </location>
</feature>
<sequence length="472" mass="50357">MARFYAVRIGRVPGVYCRWEEAKAQTNRFPGATHAGFNDLNEAVTFSGIPLHRQPRWVKEELGVPDPAPAATLPASGPPPPYSPSPPYTSLTASSQVSNTGTTSSGNLLSSSTSGSNPGSSPTDDVNPSLGTIFRNVRIGTPLSGHDIAGQTSCTSQSATATQVSNTANIANERSTDNNRDQGLHSTQRTSPFTSPTRSPNRSPNHSRTRVNYGLWSSQSHSGWVEDSILSGIFHPPAASCAASTEPTRNDTGTSGSTSSAGLVNPMEEIPEGLFGARDTLPHFHRFALHGARQDTTYYSPHLSLILGRHTVHYMHLHYFSAGSAMVVANAYLRFEDDAQGFVEHLARLGMPPRQAAYIWTIISPEIMTFGPDHLSFSAQQAGVRADGGNQSLAEGVQGGSGEQNESEGESELQGGISDTATSHADTHTNGDGAQTNVINGAVDEQEIYYMDIDIEYIDFADDKGNAHEADG</sequence>
<dbReference type="Proteomes" id="UP000054248">
    <property type="component" value="Unassembled WGS sequence"/>
</dbReference>
<keyword evidence="4" id="KW-1185">Reference proteome</keyword>
<dbReference type="EMBL" id="KN823028">
    <property type="protein sequence ID" value="KIO26169.1"/>
    <property type="molecule type" value="Genomic_DNA"/>
</dbReference>
<feature type="compositionally biased region" description="Polar residues" evidence="1">
    <location>
        <begin position="417"/>
        <end position="439"/>
    </location>
</feature>
<evidence type="ECO:0000313" key="4">
    <source>
        <dbReference type="Proteomes" id="UP000054248"/>
    </source>
</evidence>
<feature type="compositionally biased region" description="Polar residues" evidence="1">
    <location>
        <begin position="242"/>
        <end position="251"/>
    </location>
</feature>
<dbReference type="Gene3D" id="3.40.970.10">
    <property type="entry name" value="Ribonuclease H1, N-terminal domain"/>
    <property type="match status" value="1"/>
</dbReference>
<reference evidence="4" key="2">
    <citation type="submission" date="2015-01" db="EMBL/GenBank/DDBJ databases">
        <title>Evolutionary Origins and Diversification of the Mycorrhizal Mutualists.</title>
        <authorList>
            <consortium name="DOE Joint Genome Institute"/>
            <consortium name="Mycorrhizal Genomics Consortium"/>
            <person name="Kohler A."/>
            <person name="Kuo A."/>
            <person name="Nagy L.G."/>
            <person name="Floudas D."/>
            <person name="Copeland A."/>
            <person name="Barry K.W."/>
            <person name="Cichocki N."/>
            <person name="Veneault-Fourrey C."/>
            <person name="LaButti K."/>
            <person name="Lindquist E.A."/>
            <person name="Lipzen A."/>
            <person name="Lundell T."/>
            <person name="Morin E."/>
            <person name="Murat C."/>
            <person name="Riley R."/>
            <person name="Ohm R."/>
            <person name="Sun H."/>
            <person name="Tunlid A."/>
            <person name="Henrissat B."/>
            <person name="Grigoriev I.V."/>
            <person name="Hibbett D.S."/>
            <person name="Martin F."/>
        </authorList>
    </citation>
    <scope>NUCLEOTIDE SEQUENCE [LARGE SCALE GENOMIC DNA]</scope>
    <source>
        <strain evidence="4">MUT 4182</strain>
    </source>
</reference>
<gene>
    <name evidence="3" type="ORF">M407DRAFT_24502</name>
</gene>
<feature type="compositionally biased region" description="Pro residues" evidence="1">
    <location>
        <begin position="76"/>
        <end position="87"/>
    </location>
</feature>